<dbReference type="EMBL" id="GDJX01008489">
    <property type="protein sequence ID" value="JAT59447.1"/>
    <property type="molecule type" value="Transcribed_RNA"/>
</dbReference>
<evidence type="ECO:0000256" key="5">
    <source>
        <dbReference type="ARBA" id="ARBA00022989"/>
    </source>
</evidence>
<dbReference type="GO" id="GO:0030244">
    <property type="term" value="P:cellulose biosynthetic process"/>
    <property type="evidence" value="ECO:0007669"/>
    <property type="project" value="InterPro"/>
</dbReference>
<evidence type="ECO:0000256" key="6">
    <source>
        <dbReference type="ARBA" id="ARBA00023136"/>
    </source>
</evidence>
<dbReference type="GO" id="GO:0016020">
    <property type="term" value="C:membrane"/>
    <property type="evidence" value="ECO:0007669"/>
    <property type="project" value="InterPro"/>
</dbReference>
<evidence type="ECO:0000313" key="9">
    <source>
        <dbReference type="EMBL" id="JAT59447.1"/>
    </source>
</evidence>
<evidence type="ECO:0000256" key="4">
    <source>
        <dbReference type="ARBA" id="ARBA00022692"/>
    </source>
</evidence>
<feature type="transmembrane region" description="Helical" evidence="8">
    <location>
        <begin position="70"/>
        <end position="93"/>
    </location>
</feature>
<feature type="transmembrane region" description="Helical" evidence="8">
    <location>
        <begin position="105"/>
        <end position="123"/>
    </location>
</feature>
<dbReference type="PANTHER" id="PTHR13301">
    <property type="entry name" value="X-BOX TRANSCRIPTION FACTOR-RELATED"/>
    <property type="match status" value="1"/>
</dbReference>
<organism evidence="9">
    <name type="scientific">Anthurium amnicola</name>
    <dbReference type="NCBI Taxonomy" id="1678845"/>
    <lineage>
        <taxon>Eukaryota</taxon>
        <taxon>Viridiplantae</taxon>
        <taxon>Streptophyta</taxon>
        <taxon>Embryophyta</taxon>
        <taxon>Tracheophyta</taxon>
        <taxon>Spermatophyta</taxon>
        <taxon>Magnoliopsida</taxon>
        <taxon>Liliopsida</taxon>
        <taxon>Araceae</taxon>
        <taxon>Pothoideae</taxon>
        <taxon>Potheae</taxon>
        <taxon>Anthurium</taxon>
    </lineage>
</organism>
<name>A0A1D1YXR4_9ARAE</name>
<evidence type="ECO:0000256" key="7">
    <source>
        <dbReference type="ARBA" id="ARBA00023316"/>
    </source>
</evidence>
<keyword evidence="5 8" id="KW-1133">Transmembrane helix</keyword>
<feature type="non-terminal residue" evidence="9">
    <location>
        <position position="1"/>
    </location>
</feature>
<evidence type="ECO:0000256" key="8">
    <source>
        <dbReference type="SAM" id="Phobius"/>
    </source>
</evidence>
<dbReference type="InterPro" id="IPR005150">
    <property type="entry name" value="Cellulose_synth"/>
</dbReference>
<dbReference type="GO" id="GO:0012505">
    <property type="term" value="C:endomembrane system"/>
    <property type="evidence" value="ECO:0007669"/>
    <property type="project" value="UniProtKB-SubCell"/>
</dbReference>
<accession>A0A1D1YXR4</accession>
<dbReference type="GO" id="GO:0016760">
    <property type="term" value="F:cellulose synthase (UDP-forming) activity"/>
    <property type="evidence" value="ECO:0007669"/>
    <property type="project" value="InterPro"/>
</dbReference>
<keyword evidence="3" id="KW-0808">Transferase</keyword>
<keyword evidence="7" id="KW-0961">Cell wall biogenesis/degradation</keyword>
<keyword evidence="2" id="KW-0328">Glycosyltransferase</keyword>
<comment type="subcellular location">
    <subcellularLocation>
        <location evidence="1">Endomembrane system</location>
    </subcellularLocation>
</comment>
<reference evidence="9" key="1">
    <citation type="submission" date="2015-07" db="EMBL/GenBank/DDBJ databases">
        <title>Transcriptome Assembly of Anthurium amnicola.</title>
        <authorList>
            <person name="Suzuki J."/>
        </authorList>
    </citation>
    <scope>NUCLEOTIDE SEQUENCE</scope>
</reference>
<dbReference type="GO" id="GO:0071555">
    <property type="term" value="P:cell wall organization"/>
    <property type="evidence" value="ECO:0007669"/>
    <property type="project" value="UniProtKB-KW"/>
</dbReference>
<gene>
    <name evidence="9" type="primary">CSLH1_0</name>
    <name evidence="9" type="ORF">g.123356</name>
</gene>
<keyword evidence="6 8" id="KW-0472">Membrane</keyword>
<feature type="transmembrane region" description="Helical" evidence="8">
    <location>
        <begin position="135"/>
        <end position="154"/>
    </location>
</feature>
<protein>
    <submittedName>
        <fullName evidence="9">Cellulose synthase-like protein H1</fullName>
    </submittedName>
</protein>
<evidence type="ECO:0000256" key="2">
    <source>
        <dbReference type="ARBA" id="ARBA00022676"/>
    </source>
</evidence>
<evidence type="ECO:0000256" key="3">
    <source>
        <dbReference type="ARBA" id="ARBA00022679"/>
    </source>
</evidence>
<dbReference type="Pfam" id="PF03552">
    <property type="entry name" value="Cellulose_synt"/>
    <property type="match status" value="1"/>
</dbReference>
<keyword evidence="4 8" id="KW-0812">Transmembrane</keyword>
<evidence type="ECO:0000256" key="1">
    <source>
        <dbReference type="ARBA" id="ARBA00004308"/>
    </source>
</evidence>
<sequence>AWWNNQRMQRIMSSTAWLFGLLSVFLKILGISETTFELTQKDLQRPSSTDHAAGGSGEEPGMFTFDASPLFVSGTTLLLLNLMAVVVGSFKTLRLWAGGILEDGPGLGELVCSFWVVLSFWPFLRGLFNRGRYGLPWPTIFKASILASLFLLMCRGTPLKD</sequence>
<dbReference type="AlphaFoldDB" id="A0A1D1YXR4"/>
<proteinExistence type="predicted"/>